<keyword evidence="4 6" id="KW-1133">Transmembrane helix</keyword>
<comment type="subcellular location">
    <subcellularLocation>
        <location evidence="1 6">Membrane</location>
        <topology evidence="1 6">Multi-pass membrane protein</topology>
    </subcellularLocation>
</comment>
<accession>A0AA96Y3M7</accession>
<name>A0AA96Y3M7_9CYAN</name>
<gene>
    <name evidence="8" type="ORF">HNI00_14125</name>
</gene>
<organism evidence="8">
    <name type="scientific">Thermoleptolyngbya oregonensis NK1-22</name>
    <dbReference type="NCBI Taxonomy" id="2547457"/>
    <lineage>
        <taxon>Bacteria</taxon>
        <taxon>Bacillati</taxon>
        <taxon>Cyanobacteriota</taxon>
        <taxon>Cyanophyceae</taxon>
        <taxon>Oculatellales</taxon>
        <taxon>Oculatellaceae</taxon>
        <taxon>Thermoleptolyngbya</taxon>
    </lineage>
</organism>
<dbReference type="EMBL" id="CP053540">
    <property type="protein sequence ID" value="WOB44162.1"/>
    <property type="molecule type" value="Genomic_DNA"/>
</dbReference>
<evidence type="ECO:0000256" key="4">
    <source>
        <dbReference type="ARBA" id="ARBA00022989"/>
    </source>
</evidence>
<dbReference type="InterPro" id="IPR001727">
    <property type="entry name" value="GDT1-like"/>
</dbReference>
<feature type="transmembrane region" description="Helical" evidence="6">
    <location>
        <begin position="69"/>
        <end position="87"/>
    </location>
</feature>
<evidence type="ECO:0000256" key="1">
    <source>
        <dbReference type="ARBA" id="ARBA00004141"/>
    </source>
</evidence>
<sequence>MDWNLLGLAFVTVFVSELGDKSQLAAIALGSSGKSVRAVFLGTAVALVLASFLGVMLGGGVAQVVPTRWIKAIAAIGFVVMAIRLLLPGAADELPDEPLDGLLDEPLDGNKPA</sequence>
<evidence type="ECO:0000256" key="3">
    <source>
        <dbReference type="ARBA" id="ARBA00022692"/>
    </source>
</evidence>
<evidence type="ECO:0000313" key="8">
    <source>
        <dbReference type="EMBL" id="WOB44162.1"/>
    </source>
</evidence>
<evidence type="ECO:0000256" key="7">
    <source>
        <dbReference type="SAM" id="MobiDB-lite"/>
    </source>
</evidence>
<evidence type="ECO:0000256" key="5">
    <source>
        <dbReference type="ARBA" id="ARBA00023136"/>
    </source>
</evidence>
<dbReference type="GO" id="GO:0016020">
    <property type="term" value="C:membrane"/>
    <property type="evidence" value="ECO:0007669"/>
    <property type="project" value="UniProtKB-SubCell"/>
</dbReference>
<proteinExistence type="inferred from homology"/>
<evidence type="ECO:0000256" key="2">
    <source>
        <dbReference type="ARBA" id="ARBA00009190"/>
    </source>
</evidence>
<comment type="caution">
    <text evidence="6">Lacks conserved residue(s) required for the propagation of feature annotation.</text>
</comment>
<dbReference type="PANTHER" id="PTHR12608">
    <property type="entry name" value="TRANSMEMBRANE PROTEIN HTP-1 RELATED"/>
    <property type="match status" value="1"/>
</dbReference>
<comment type="similarity">
    <text evidence="2 6">Belongs to the GDT1 family.</text>
</comment>
<dbReference type="KEGG" id="tog:HNI00_14125"/>
<dbReference type="Pfam" id="PF01169">
    <property type="entry name" value="GDT1"/>
    <property type="match status" value="1"/>
</dbReference>
<feature type="region of interest" description="Disordered" evidence="7">
    <location>
        <begin position="94"/>
        <end position="113"/>
    </location>
</feature>
<evidence type="ECO:0000256" key="6">
    <source>
        <dbReference type="RuleBase" id="RU365102"/>
    </source>
</evidence>
<dbReference type="AlphaFoldDB" id="A0AA96Y3M7"/>
<dbReference type="PANTHER" id="PTHR12608:SF1">
    <property type="entry name" value="TRANSMEMBRANE PROTEIN 165"/>
    <property type="match status" value="1"/>
</dbReference>
<reference evidence="8" key="1">
    <citation type="submission" date="2020-05" db="EMBL/GenBank/DDBJ databases">
        <authorList>
            <person name="Zhu T."/>
            <person name="Keshari N."/>
            <person name="Lu X."/>
        </authorList>
    </citation>
    <scope>NUCLEOTIDE SEQUENCE</scope>
    <source>
        <strain evidence="8">NK1-22</strain>
    </source>
</reference>
<keyword evidence="3 6" id="KW-0812">Transmembrane</keyword>
<dbReference type="GO" id="GO:0046873">
    <property type="term" value="F:metal ion transmembrane transporter activity"/>
    <property type="evidence" value="ECO:0007669"/>
    <property type="project" value="InterPro"/>
</dbReference>
<keyword evidence="5 6" id="KW-0472">Membrane</keyword>
<feature type="compositionally biased region" description="Acidic residues" evidence="7">
    <location>
        <begin position="94"/>
        <end position="107"/>
    </location>
</feature>
<feature type="transmembrane region" description="Helical" evidence="6">
    <location>
        <begin position="35"/>
        <end position="57"/>
    </location>
</feature>
<dbReference type="RefSeq" id="WP_316787196.1">
    <property type="nucleotide sequence ID" value="NZ_CP053540.1"/>
</dbReference>
<protein>
    <recommendedName>
        <fullName evidence="6">GDT1 family protein</fullName>
    </recommendedName>
</protein>